<feature type="domain" description="THAP4-like heme-binding" evidence="1">
    <location>
        <begin position="23"/>
        <end position="198"/>
    </location>
</feature>
<dbReference type="Gene3D" id="2.40.128.20">
    <property type="match status" value="1"/>
</dbReference>
<dbReference type="GeneID" id="83595324"/>
<evidence type="ECO:0000313" key="3">
    <source>
        <dbReference type="Proteomes" id="UP001161160"/>
    </source>
</evidence>
<dbReference type="InterPro" id="IPR014878">
    <property type="entry name" value="THAP4-like_heme-bd"/>
</dbReference>
<dbReference type="InterPro" id="IPR014602">
    <property type="entry name" value="UCP036226"/>
</dbReference>
<dbReference type="RefSeq" id="WP_076023007.1">
    <property type="nucleotide sequence ID" value="NZ_JAQFIK010000001.1"/>
</dbReference>
<reference evidence="2" key="1">
    <citation type="submission" date="2023-04" db="EMBL/GenBank/DDBJ databases">
        <title>Genome Encyclopedia of Bacteria and Archaea VI: Functional Genomics of Type Strains.</title>
        <authorList>
            <person name="Whitman W."/>
        </authorList>
    </citation>
    <scope>NUCLEOTIDE SEQUENCE</scope>
    <source>
        <strain evidence="2">Enz.4-51</strain>
    </source>
</reference>
<dbReference type="AlphaFoldDB" id="A0AA43M6Q9"/>
<evidence type="ECO:0000313" key="2">
    <source>
        <dbReference type="EMBL" id="MDH6503166.1"/>
    </source>
</evidence>
<accession>A0AA43M6Q9</accession>
<evidence type="ECO:0000259" key="1">
    <source>
        <dbReference type="Pfam" id="PF08768"/>
    </source>
</evidence>
<comment type="caution">
    <text evidence="2">The sequence shown here is derived from an EMBL/GenBank/DDBJ whole genome shotgun (WGS) entry which is preliminary data.</text>
</comment>
<sequence length="216" mass="24053">MQAFPKDIYTEPVGYSVNTLDMLGPLRRMAGIWEGQKGLDVKPKAAGPKKQVFTERIELQPIDPQTNGPQLFYGLRYHTHITKPDQNKTYHDQVGYWLWEPATETILHTLTIPRGMIAMASGKATAQADQFECIAKIGDPTAGISSNPFLDYAFKTIEYRILVTFLDDGSWSYEQDTVMAIAGQADPFHHVDTNTLTKVGEATPNPLALEAIKKPS</sequence>
<protein>
    <recommendedName>
        <fullName evidence="1">THAP4-like heme-binding domain-containing protein</fullName>
    </recommendedName>
</protein>
<organism evidence="2 3">
    <name type="scientific">Polynucleobacter sphagniphilus</name>
    <dbReference type="NCBI Taxonomy" id="1743169"/>
    <lineage>
        <taxon>Bacteria</taxon>
        <taxon>Pseudomonadati</taxon>
        <taxon>Pseudomonadota</taxon>
        <taxon>Betaproteobacteria</taxon>
        <taxon>Burkholderiales</taxon>
        <taxon>Burkholderiaceae</taxon>
        <taxon>Polynucleobacter</taxon>
    </lineage>
</organism>
<dbReference type="Pfam" id="PF08768">
    <property type="entry name" value="THAP4_heme-bd"/>
    <property type="match status" value="1"/>
</dbReference>
<dbReference type="SUPFAM" id="SSF50814">
    <property type="entry name" value="Lipocalins"/>
    <property type="match status" value="1"/>
</dbReference>
<dbReference type="EMBL" id="JARXYA010000002">
    <property type="protein sequence ID" value="MDH6503166.1"/>
    <property type="molecule type" value="Genomic_DNA"/>
</dbReference>
<dbReference type="Proteomes" id="UP001161160">
    <property type="component" value="Unassembled WGS sequence"/>
</dbReference>
<name>A0AA43M6Q9_9BURK</name>
<proteinExistence type="predicted"/>
<gene>
    <name evidence="2" type="ORF">M2127_000453</name>
</gene>
<dbReference type="InterPro" id="IPR012674">
    <property type="entry name" value="Calycin"/>
</dbReference>
<dbReference type="PIRSF" id="PIRSF036226">
    <property type="entry name" value="UCP036226"/>
    <property type="match status" value="1"/>
</dbReference>
<keyword evidence="3" id="KW-1185">Reference proteome</keyword>